<gene>
    <name evidence="2" type="ORF">M427DRAFT_66636</name>
</gene>
<feature type="region of interest" description="Disordered" evidence="1">
    <location>
        <begin position="786"/>
        <end position="871"/>
    </location>
</feature>
<keyword evidence="3" id="KW-1185">Reference proteome</keyword>
<feature type="region of interest" description="Disordered" evidence="1">
    <location>
        <begin position="547"/>
        <end position="755"/>
    </location>
</feature>
<feature type="compositionally biased region" description="Low complexity" evidence="1">
    <location>
        <begin position="489"/>
        <end position="504"/>
    </location>
</feature>
<evidence type="ECO:0000256" key="1">
    <source>
        <dbReference type="SAM" id="MobiDB-lite"/>
    </source>
</evidence>
<feature type="compositionally biased region" description="Basic residues" evidence="1">
    <location>
        <begin position="1"/>
        <end position="11"/>
    </location>
</feature>
<feature type="compositionally biased region" description="Basic and acidic residues" evidence="1">
    <location>
        <begin position="631"/>
        <end position="644"/>
    </location>
</feature>
<feature type="compositionally biased region" description="Low complexity" evidence="1">
    <location>
        <begin position="513"/>
        <end position="522"/>
    </location>
</feature>
<dbReference type="Proteomes" id="UP000070544">
    <property type="component" value="Unassembled WGS sequence"/>
</dbReference>
<feature type="compositionally biased region" description="Polar residues" evidence="1">
    <location>
        <begin position="267"/>
        <end position="280"/>
    </location>
</feature>
<name>A0A139ATK6_GONPJ</name>
<feature type="compositionally biased region" description="Acidic residues" evidence="1">
    <location>
        <begin position="805"/>
        <end position="816"/>
    </location>
</feature>
<feature type="compositionally biased region" description="Low complexity" evidence="1">
    <location>
        <begin position="787"/>
        <end position="797"/>
    </location>
</feature>
<protein>
    <submittedName>
        <fullName evidence="2">Uncharacterized protein</fullName>
    </submittedName>
</protein>
<feature type="compositionally biased region" description="Basic and acidic residues" evidence="1">
    <location>
        <begin position="859"/>
        <end position="871"/>
    </location>
</feature>
<feature type="compositionally biased region" description="Acidic residues" evidence="1">
    <location>
        <begin position="844"/>
        <end position="857"/>
    </location>
</feature>
<feature type="compositionally biased region" description="Polar residues" evidence="1">
    <location>
        <begin position="579"/>
        <end position="591"/>
    </location>
</feature>
<feature type="compositionally biased region" description="Basic and acidic residues" evidence="1">
    <location>
        <begin position="556"/>
        <end position="567"/>
    </location>
</feature>
<reference evidence="2 3" key="1">
    <citation type="journal article" date="2015" name="Genome Biol. Evol.">
        <title>Phylogenomic analyses indicate that early fungi evolved digesting cell walls of algal ancestors of land plants.</title>
        <authorList>
            <person name="Chang Y."/>
            <person name="Wang S."/>
            <person name="Sekimoto S."/>
            <person name="Aerts A.L."/>
            <person name="Choi C."/>
            <person name="Clum A."/>
            <person name="LaButti K.M."/>
            <person name="Lindquist E.A."/>
            <person name="Yee Ngan C."/>
            <person name="Ohm R.A."/>
            <person name="Salamov A.A."/>
            <person name="Grigoriev I.V."/>
            <person name="Spatafora J.W."/>
            <person name="Berbee M.L."/>
        </authorList>
    </citation>
    <scope>NUCLEOTIDE SEQUENCE [LARGE SCALE GENOMIC DNA]</scope>
    <source>
        <strain evidence="2 3">JEL478</strain>
    </source>
</reference>
<feature type="region of interest" description="Disordered" evidence="1">
    <location>
        <begin position="78"/>
        <end position="111"/>
    </location>
</feature>
<feature type="compositionally biased region" description="Polar residues" evidence="1">
    <location>
        <begin position="380"/>
        <end position="393"/>
    </location>
</feature>
<dbReference type="EMBL" id="KQ965736">
    <property type="protein sequence ID" value="KXS20024.1"/>
    <property type="molecule type" value="Genomic_DNA"/>
</dbReference>
<feature type="compositionally biased region" description="Polar residues" evidence="1">
    <location>
        <begin position="470"/>
        <end position="485"/>
    </location>
</feature>
<feature type="compositionally biased region" description="Basic and acidic residues" evidence="1">
    <location>
        <begin position="652"/>
        <end position="670"/>
    </location>
</feature>
<evidence type="ECO:0000313" key="2">
    <source>
        <dbReference type="EMBL" id="KXS20024.1"/>
    </source>
</evidence>
<feature type="region of interest" description="Disordered" evidence="1">
    <location>
        <begin position="1"/>
        <end position="54"/>
    </location>
</feature>
<feature type="region of interest" description="Disordered" evidence="1">
    <location>
        <begin position="267"/>
        <end position="522"/>
    </location>
</feature>
<dbReference type="AlphaFoldDB" id="A0A139ATK6"/>
<feature type="compositionally biased region" description="Basic and acidic residues" evidence="1">
    <location>
        <begin position="35"/>
        <end position="45"/>
    </location>
</feature>
<sequence>MPPGKPKRPAASRKTPSPARSPTRDFAAQVTIPSNHRDIAKDAPPRHSAIAPSRAPQNETLLEALRLGIQALQQQAMKENLEAHKNNAGTQAGESALSPTRGGDVKRDNIQSSGNTLKWTADTEYRQNFRNLTEFGTDTGLDNIPVKEPKASTSAGTAPAGIRRSQSERRPKLGNGVAPTHDEQTPSKPLWWGHHEFTPAPDAIRGAALQFLKERERRLNRAVDAPGPEKTPFAERVPATAPGERRWIGLAGERTRVEGVKASWNGTWDASASMNGPQTSPEDEETGATTTTHPVRVAEVQDIKTNAGSPKVSRGNFPPNCPPPTPLQPALRRSKSVEDEGRGRTRNRKPRPEEIIPITRYGGMGMNENEEDGRGWTAMSVPQRSIDEATQTLPGAKIDPRVDLAQPVDEYDASRPTDPSAQYDYAPDFRSPYSSPSRPVAHSPPIRDKPPAWALFSRPTTPPNPSRTNARGSSNGPPNQTQAQPTFDKAAAATPKATMSASTAKGEDPSFPPASAGSPRRAANAIGNVVRPAGLPSERTVRRGIEFTEPAALMEETPKARTTKVLDSDFGSLGESKRTSQTATGLRPTQPNDRRNTLAWEDVSAKVHKVGRSEPYRNAPEKNHVAGLNRSTDRDMDTASHDGDPGMTRAQSDSRKGSREELRRVMSEGRQKKRAGAGTFLFVPLDRDPEVQRSDAPLSEVADLGKVDRSPPTGGHKEPRETRETRGRNPQHSNPSNRPTRRDVSNGSRTKRSSDLSIVDIARALLRTGIVESAKGFSKWASVETYAAPAPASASASARRRNEGDGEVDDDDDDESVGSGERMERIESYSVADGDERDDRYGIEAEEPLEFEADSFMDGEYRHTDELISGA</sequence>
<evidence type="ECO:0000313" key="3">
    <source>
        <dbReference type="Proteomes" id="UP000070544"/>
    </source>
</evidence>
<feature type="compositionally biased region" description="Polar residues" evidence="1">
    <location>
        <begin position="728"/>
        <end position="738"/>
    </location>
</feature>
<dbReference type="OrthoDB" id="2181400at2759"/>
<feature type="region of interest" description="Disordered" evidence="1">
    <location>
        <begin position="140"/>
        <end position="190"/>
    </location>
</feature>
<proteinExistence type="predicted"/>
<accession>A0A139ATK6</accession>
<organism evidence="2 3">
    <name type="scientific">Gonapodya prolifera (strain JEL478)</name>
    <name type="common">Monoblepharis prolifera</name>
    <dbReference type="NCBI Taxonomy" id="1344416"/>
    <lineage>
        <taxon>Eukaryota</taxon>
        <taxon>Fungi</taxon>
        <taxon>Fungi incertae sedis</taxon>
        <taxon>Chytridiomycota</taxon>
        <taxon>Chytridiomycota incertae sedis</taxon>
        <taxon>Monoblepharidomycetes</taxon>
        <taxon>Monoblepharidales</taxon>
        <taxon>Gonapodyaceae</taxon>
        <taxon>Gonapodya</taxon>
    </lineage>
</organism>
<feature type="compositionally biased region" description="Basic and acidic residues" evidence="1">
    <location>
        <begin position="703"/>
        <end position="727"/>
    </location>
</feature>
<feature type="compositionally biased region" description="Basic and acidic residues" evidence="1">
    <location>
        <begin position="611"/>
        <end position="624"/>
    </location>
</feature>